<reference evidence="3" key="1">
    <citation type="submission" date="2019-11" db="EMBL/GenBank/DDBJ databases">
        <title>The complete genome sequence of Saccharopolyspora sp. E2A.</title>
        <authorList>
            <person name="Zhang G."/>
        </authorList>
    </citation>
    <scope>NUCLEOTIDE SEQUENCE [LARGE SCALE GENOMIC DNA]</scope>
    <source>
        <strain evidence="3">E2A</strain>
    </source>
</reference>
<feature type="chain" id="PRO_5024286835" evidence="1">
    <location>
        <begin position="28"/>
        <end position="67"/>
    </location>
</feature>
<organism evidence="2 3">
    <name type="scientific">Allosaccharopolyspora coralli</name>
    <dbReference type="NCBI Taxonomy" id="2665642"/>
    <lineage>
        <taxon>Bacteria</taxon>
        <taxon>Bacillati</taxon>
        <taxon>Actinomycetota</taxon>
        <taxon>Actinomycetes</taxon>
        <taxon>Pseudonocardiales</taxon>
        <taxon>Pseudonocardiaceae</taxon>
        <taxon>Allosaccharopolyspora</taxon>
    </lineage>
</organism>
<dbReference type="RefSeq" id="WP_154077454.1">
    <property type="nucleotide sequence ID" value="NZ_CP045929.1"/>
</dbReference>
<sequence>MSTSLSRMAVAAFALAPALGLSATSEAAEPTPPAERSATIVAAYGGPDDRGPGGGMGYDLLGRLLRW</sequence>
<evidence type="ECO:0000313" key="2">
    <source>
        <dbReference type="EMBL" id="QGK70876.1"/>
    </source>
</evidence>
<keyword evidence="1" id="KW-0732">Signal</keyword>
<dbReference type="KEGG" id="sace:GIY23_16340"/>
<evidence type="ECO:0000256" key="1">
    <source>
        <dbReference type="SAM" id="SignalP"/>
    </source>
</evidence>
<proteinExistence type="predicted"/>
<dbReference type="Proteomes" id="UP000371041">
    <property type="component" value="Chromosome"/>
</dbReference>
<protein>
    <submittedName>
        <fullName evidence="2">Uncharacterized protein</fullName>
    </submittedName>
</protein>
<keyword evidence="3" id="KW-1185">Reference proteome</keyword>
<dbReference type="EMBL" id="CP045929">
    <property type="protein sequence ID" value="QGK70876.1"/>
    <property type="molecule type" value="Genomic_DNA"/>
</dbReference>
<feature type="signal peptide" evidence="1">
    <location>
        <begin position="1"/>
        <end position="27"/>
    </location>
</feature>
<accession>A0A5Q3QBY3</accession>
<dbReference type="AlphaFoldDB" id="A0A5Q3QBY3"/>
<gene>
    <name evidence="2" type="ORF">GIY23_16340</name>
</gene>
<evidence type="ECO:0000313" key="3">
    <source>
        <dbReference type="Proteomes" id="UP000371041"/>
    </source>
</evidence>
<name>A0A5Q3QBY3_9PSEU</name>